<evidence type="ECO:0000256" key="3">
    <source>
        <dbReference type="SAM" id="MobiDB-lite"/>
    </source>
</evidence>
<dbReference type="EMBL" id="MCFC01000017">
    <property type="protein sequence ID" value="ORY31064.1"/>
    <property type="molecule type" value="Genomic_DNA"/>
</dbReference>
<proteinExistence type="predicted"/>
<reference evidence="5 6" key="1">
    <citation type="submission" date="2016-07" db="EMBL/GenBank/DDBJ databases">
        <title>Pervasive Adenine N6-methylation of Active Genes in Fungi.</title>
        <authorList>
            <consortium name="DOE Joint Genome Institute"/>
            <person name="Mondo S.J."/>
            <person name="Dannebaum R.O."/>
            <person name="Kuo R.C."/>
            <person name="Labutti K."/>
            <person name="Haridas S."/>
            <person name="Kuo A."/>
            <person name="Salamov A."/>
            <person name="Ahrendt S.R."/>
            <person name="Lipzen A."/>
            <person name="Sullivan W."/>
            <person name="Andreopoulos W.B."/>
            <person name="Clum A."/>
            <person name="Lindquist E."/>
            <person name="Daum C."/>
            <person name="Ramamoorthy G.K."/>
            <person name="Gryganskyi A."/>
            <person name="Culley D."/>
            <person name="Magnuson J.K."/>
            <person name="James T.Y."/>
            <person name="O'Malley M.A."/>
            <person name="Stajich J.E."/>
            <person name="Spatafora J.W."/>
            <person name="Visel A."/>
            <person name="Grigoriev I.V."/>
        </authorList>
    </citation>
    <scope>NUCLEOTIDE SEQUENCE [LARGE SCALE GENOMIC DNA]</scope>
    <source>
        <strain evidence="5 6">68-887.2</strain>
    </source>
</reference>
<feature type="compositionally biased region" description="Low complexity" evidence="3">
    <location>
        <begin position="1"/>
        <end position="14"/>
    </location>
</feature>
<dbReference type="GO" id="GO:0005634">
    <property type="term" value="C:nucleus"/>
    <property type="evidence" value="ECO:0007669"/>
    <property type="project" value="UniProtKB-SubCell"/>
</dbReference>
<feature type="compositionally biased region" description="Basic and acidic residues" evidence="3">
    <location>
        <begin position="119"/>
        <end position="128"/>
    </location>
</feature>
<dbReference type="SUPFAM" id="SSF57701">
    <property type="entry name" value="Zn2/Cys6 DNA-binding domain"/>
    <property type="match status" value="1"/>
</dbReference>
<dbReference type="OrthoDB" id="39175at2759"/>
<dbReference type="Pfam" id="PF00172">
    <property type="entry name" value="Zn_clus"/>
    <property type="match status" value="1"/>
</dbReference>
<dbReference type="PROSITE" id="PS00463">
    <property type="entry name" value="ZN2_CY6_FUNGAL_1"/>
    <property type="match status" value="1"/>
</dbReference>
<dbReference type="PROSITE" id="PS50048">
    <property type="entry name" value="ZN2_CY6_FUNGAL_2"/>
    <property type="match status" value="1"/>
</dbReference>
<dbReference type="Proteomes" id="UP000193986">
    <property type="component" value="Unassembled WGS sequence"/>
</dbReference>
<keyword evidence="2" id="KW-0539">Nucleus</keyword>
<dbReference type="GO" id="GO:0008270">
    <property type="term" value="F:zinc ion binding"/>
    <property type="evidence" value="ECO:0007669"/>
    <property type="project" value="InterPro"/>
</dbReference>
<organism evidence="5 6">
    <name type="scientific">Naematelia encephala</name>
    <dbReference type="NCBI Taxonomy" id="71784"/>
    <lineage>
        <taxon>Eukaryota</taxon>
        <taxon>Fungi</taxon>
        <taxon>Dikarya</taxon>
        <taxon>Basidiomycota</taxon>
        <taxon>Agaricomycotina</taxon>
        <taxon>Tremellomycetes</taxon>
        <taxon>Tremellales</taxon>
        <taxon>Naemateliaceae</taxon>
        <taxon>Naematelia</taxon>
    </lineage>
</organism>
<comment type="caution">
    <text evidence="5">The sequence shown here is derived from an EMBL/GenBank/DDBJ whole genome shotgun (WGS) entry which is preliminary data.</text>
</comment>
<dbReference type="SMART" id="SM00066">
    <property type="entry name" value="GAL4"/>
    <property type="match status" value="1"/>
</dbReference>
<dbReference type="InterPro" id="IPR001138">
    <property type="entry name" value="Zn2Cys6_DnaBD"/>
</dbReference>
<protein>
    <recommendedName>
        <fullName evidence="4">Zn(2)-C6 fungal-type domain-containing protein</fullName>
    </recommendedName>
</protein>
<evidence type="ECO:0000313" key="5">
    <source>
        <dbReference type="EMBL" id="ORY31064.1"/>
    </source>
</evidence>
<dbReference type="PANTHER" id="PTHR31001">
    <property type="entry name" value="UNCHARACTERIZED TRANSCRIPTIONAL REGULATORY PROTEIN"/>
    <property type="match status" value="1"/>
</dbReference>
<gene>
    <name evidence="5" type="ORF">BCR39DRAFT_104404</name>
</gene>
<feature type="region of interest" description="Disordered" evidence="3">
    <location>
        <begin position="117"/>
        <end position="138"/>
    </location>
</feature>
<keyword evidence="6" id="KW-1185">Reference proteome</keyword>
<comment type="subcellular location">
    <subcellularLocation>
        <location evidence="1">Nucleus</location>
    </subcellularLocation>
</comment>
<dbReference type="InterPro" id="IPR050613">
    <property type="entry name" value="Sec_Metabolite_Reg"/>
</dbReference>
<accession>A0A1Y2B8J2</accession>
<name>A0A1Y2B8J2_9TREE</name>
<evidence type="ECO:0000259" key="4">
    <source>
        <dbReference type="PROSITE" id="PS50048"/>
    </source>
</evidence>
<dbReference type="PANTHER" id="PTHR31001:SF40">
    <property type="entry name" value="ZN(II)2CYS6 TRANSCRIPTION FACTOR (EUROFUNG)"/>
    <property type="match status" value="1"/>
</dbReference>
<evidence type="ECO:0000256" key="2">
    <source>
        <dbReference type="ARBA" id="ARBA00023242"/>
    </source>
</evidence>
<feature type="region of interest" description="Disordered" evidence="3">
    <location>
        <begin position="1"/>
        <end position="22"/>
    </location>
</feature>
<dbReference type="CDD" id="cd00067">
    <property type="entry name" value="GAL4"/>
    <property type="match status" value="1"/>
</dbReference>
<evidence type="ECO:0000256" key="1">
    <source>
        <dbReference type="ARBA" id="ARBA00004123"/>
    </source>
</evidence>
<dbReference type="GO" id="GO:0000981">
    <property type="term" value="F:DNA-binding transcription factor activity, RNA polymerase II-specific"/>
    <property type="evidence" value="ECO:0007669"/>
    <property type="project" value="InterPro"/>
</dbReference>
<dbReference type="Gene3D" id="4.10.240.10">
    <property type="entry name" value="Zn(2)-C6 fungal-type DNA-binding domain"/>
    <property type="match status" value="1"/>
</dbReference>
<evidence type="ECO:0000313" key="6">
    <source>
        <dbReference type="Proteomes" id="UP000193986"/>
    </source>
</evidence>
<dbReference type="AlphaFoldDB" id="A0A1Y2B8J2"/>
<feature type="domain" description="Zn(2)-C6 fungal-type" evidence="4">
    <location>
        <begin position="23"/>
        <end position="54"/>
    </location>
</feature>
<dbReference type="InterPro" id="IPR036864">
    <property type="entry name" value="Zn2-C6_fun-type_DNA-bd_sf"/>
</dbReference>
<dbReference type="InParanoid" id="A0A1Y2B8J2"/>
<sequence>MSSSPGSSHSPAGPQRLTRGPKACEPCRLRKVKCFGGVPCGRCRAAQRVDDCQFRARARPNRSVSTKFRQVQHSTLPNAPHRIDRRIQWSSVTNADESSALVPPVPPVQPILPNTSHTVSKEPGHQDDPGIFEDEASAGSSTQVPQVGIVSDFPGGAGPVYSIERMMADWCDRKGLDPDSTSFTDCRRLTISPLPTATSPPPCSLPTAATEPSLMSTFICSPIQHVDVTSRTRVQSLYTRYIALPSSIREDECALIHACLCRAADMRAGTACDTREKDAGRGDGQGRGEWADAAIWYFNVTRGELDKWNRPSLFALPYYTSCPLQQHMVVKKRLWF</sequence>